<dbReference type="Proteomes" id="UP000479000">
    <property type="component" value="Unassembled WGS sequence"/>
</dbReference>
<dbReference type="GO" id="GO:0004984">
    <property type="term" value="F:olfactory receptor activity"/>
    <property type="evidence" value="ECO:0007669"/>
    <property type="project" value="InterPro"/>
</dbReference>
<dbReference type="GO" id="GO:0046872">
    <property type="term" value="F:metal ion binding"/>
    <property type="evidence" value="ECO:0007669"/>
    <property type="project" value="UniProtKB-KW"/>
</dbReference>
<evidence type="ECO:0000256" key="16">
    <source>
        <dbReference type="ARBA" id="ARBA00022989"/>
    </source>
</evidence>
<evidence type="ECO:0000256" key="14">
    <source>
        <dbReference type="ARBA" id="ARBA00022806"/>
    </source>
</evidence>
<dbReference type="SUPFAM" id="SSF52540">
    <property type="entry name" value="P-loop containing nucleoside triphosphate hydrolases"/>
    <property type="match status" value="1"/>
</dbReference>
<evidence type="ECO:0000256" key="33">
    <source>
        <dbReference type="SAM" id="Coils"/>
    </source>
</evidence>
<keyword evidence="19" id="KW-0238">DNA-binding</keyword>
<dbReference type="Pfam" id="PF06733">
    <property type="entry name" value="DEAD_2"/>
    <property type="match status" value="1"/>
</dbReference>
<evidence type="ECO:0000256" key="6">
    <source>
        <dbReference type="ARBA" id="ARBA00022485"/>
    </source>
</evidence>
<evidence type="ECO:0000256" key="27">
    <source>
        <dbReference type="ARBA" id="ARBA00048954"/>
    </source>
</evidence>
<evidence type="ECO:0000256" key="30">
    <source>
        <dbReference type="ARBA" id="ARBA00081072"/>
    </source>
</evidence>
<dbReference type="GO" id="GO:0003684">
    <property type="term" value="F:damaged DNA binding"/>
    <property type="evidence" value="ECO:0007669"/>
    <property type="project" value="TreeGrafter"/>
</dbReference>
<dbReference type="AlphaFoldDB" id="A0A6H5HFV2"/>
<evidence type="ECO:0000256" key="19">
    <source>
        <dbReference type="ARBA" id="ARBA00023125"/>
    </source>
</evidence>
<evidence type="ECO:0000256" key="18">
    <source>
        <dbReference type="ARBA" id="ARBA00023014"/>
    </source>
</evidence>
<dbReference type="InterPro" id="IPR014013">
    <property type="entry name" value="Helic_SF1/SF2_ATP-bd_DinG/Rad3"/>
</dbReference>
<evidence type="ECO:0000256" key="17">
    <source>
        <dbReference type="ARBA" id="ARBA00023004"/>
    </source>
</evidence>
<evidence type="ECO:0000256" key="10">
    <source>
        <dbReference type="ARBA" id="ARBA00022725"/>
    </source>
</evidence>
<keyword evidence="25" id="KW-0539">Nucleus</keyword>
<evidence type="ECO:0000256" key="13">
    <source>
        <dbReference type="ARBA" id="ARBA00022801"/>
    </source>
</evidence>
<dbReference type="GO" id="GO:0006366">
    <property type="term" value="P:transcription by RNA polymerase II"/>
    <property type="evidence" value="ECO:0007669"/>
    <property type="project" value="TreeGrafter"/>
</dbReference>
<evidence type="ECO:0000256" key="15">
    <source>
        <dbReference type="ARBA" id="ARBA00022840"/>
    </source>
</evidence>
<dbReference type="OrthoDB" id="272481at2759"/>
<dbReference type="GO" id="GO:0035315">
    <property type="term" value="P:hair cell differentiation"/>
    <property type="evidence" value="ECO:0007669"/>
    <property type="project" value="UniProtKB-ARBA"/>
</dbReference>
<comment type="similarity">
    <text evidence="4">Belongs to the helicase family. RAD3/XPD subfamily.</text>
</comment>
<evidence type="ECO:0000256" key="12">
    <source>
        <dbReference type="ARBA" id="ARBA00022763"/>
    </source>
</evidence>
<dbReference type="PROSITE" id="PS51193">
    <property type="entry name" value="HELICASE_ATP_BIND_2"/>
    <property type="match status" value="1"/>
</dbReference>
<gene>
    <name evidence="35" type="ORF">NTEN_LOCUS21031</name>
</gene>
<dbReference type="NCBIfam" id="TIGR00604">
    <property type="entry name" value="rad3"/>
    <property type="match status" value="1"/>
</dbReference>
<evidence type="ECO:0000256" key="23">
    <source>
        <dbReference type="ARBA" id="ARBA00023224"/>
    </source>
</evidence>
<reference evidence="35 36" key="1">
    <citation type="submission" date="2020-02" db="EMBL/GenBank/DDBJ databases">
        <authorList>
            <person name="Ferguson B K."/>
        </authorList>
    </citation>
    <scope>NUCLEOTIDE SEQUENCE [LARGE SCALE GENOMIC DNA]</scope>
</reference>
<keyword evidence="8" id="KW-0812">Transmembrane</keyword>
<dbReference type="SMART" id="SM00491">
    <property type="entry name" value="HELICc2"/>
    <property type="match status" value="1"/>
</dbReference>
<dbReference type="EC" id="5.6.2.3" evidence="26"/>
<dbReference type="Pfam" id="PF06777">
    <property type="entry name" value="HBB"/>
    <property type="match status" value="1"/>
</dbReference>
<evidence type="ECO:0000256" key="8">
    <source>
        <dbReference type="ARBA" id="ARBA00022692"/>
    </source>
</evidence>
<evidence type="ECO:0000256" key="26">
    <source>
        <dbReference type="ARBA" id="ARBA00044969"/>
    </source>
</evidence>
<evidence type="ECO:0000256" key="29">
    <source>
        <dbReference type="ARBA" id="ARBA00079246"/>
    </source>
</evidence>
<dbReference type="InterPro" id="IPR045028">
    <property type="entry name" value="DinG/Rad3-like"/>
</dbReference>
<dbReference type="SMART" id="SM00488">
    <property type="entry name" value="DEXDc2"/>
    <property type="match status" value="1"/>
</dbReference>
<dbReference type="PANTHER" id="PTHR11472">
    <property type="entry name" value="DNA REPAIR DEAD HELICASE RAD3/XP-D SUBFAMILY MEMBER"/>
    <property type="match status" value="1"/>
</dbReference>
<evidence type="ECO:0000256" key="25">
    <source>
        <dbReference type="ARBA" id="ARBA00023242"/>
    </source>
</evidence>
<keyword evidence="16" id="KW-1133">Transmembrane helix</keyword>
<evidence type="ECO:0000256" key="28">
    <source>
        <dbReference type="ARBA" id="ARBA00078828"/>
    </source>
</evidence>
<dbReference type="Pfam" id="PF13307">
    <property type="entry name" value="Helicase_C_2"/>
    <property type="match status" value="1"/>
</dbReference>
<evidence type="ECO:0000256" key="32">
    <source>
        <dbReference type="ARBA" id="ARBA00082576"/>
    </source>
</evidence>
<dbReference type="InterPro" id="IPR006555">
    <property type="entry name" value="ATP-dep_Helicase_C"/>
</dbReference>
<dbReference type="GO" id="GO:0005524">
    <property type="term" value="F:ATP binding"/>
    <property type="evidence" value="ECO:0007669"/>
    <property type="project" value="UniProtKB-KW"/>
</dbReference>
<dbReference type="EMBL" id="CADCXU010030626">
    <property type="protein sequence ID" value="CAB0016910.1"/>
    <property type="molecule type" value="Genomic_DNA"/>
</dbReference>
<dbReference type="InterPro" id="IPR027417">
    <property type="entry name" value="P-loop_NTPase"/>
</dbReference>
<dbReference type="InterPro" id="IPR004117">
    <property type="entry name" value="7tm6_olfct_rcpt"/>
</dbReference>
<keyword evidence="24" id="KW-0413">Isomerase</keyword>
<dbReference type="CDD" id="cd18788">
    <property type="entry name" value="SF2_C_XPD"/>
    <property type="match status" value="1"/>
</dbReference>
<keyword evidence="14" id="KW-0347">Helicase</keyword>
<comment type="catalytic activity">
    <reaction evidence="27">
        <text>ATP + H2O = ADP + phosphate + H(+)</text>
        <dbReference type="Rhea" id="RHEA:13065"/>
        <dbReference type="ChEBI" id="CHEBI:15377"/>
        <dbReference type="ChEBI" id="CHEBI:15378"/>
        <dbReference type="ChEBI" id="CHEBI:30616"/>
        <dbReference type="ChEBI" id="CHEBI:43474"/>
        <dbReference type="ChEBI" id="CHEBI:456216"/>
        <dbReference type="EC" id="5.6.2.3"/>
    </reaction>
</comment>
<dbReference type="PANTHER" id="PTHR11472:SF1">
    <property type="entry name" value="GENERAL TRANSCRIPTION AND DNA REPAIR FACTOR IIH HELICASE SUBUNIT XPD"/>
    <property type="match status" value="1"/>
</dbReference>
<evidence type="ECO:0000313" key="35">
    <source>
        <dbReference type="EMBL" id="CAB0016910.1"/>
    </source>
</evidence>
<evidence type="ECO:0000259" key="34">
    <source>
        <dbReference type="PROSITE" id="PS51193"/>
    </source>
</evidence>
<keyword evidence="9" id="KW-0479">Metal-binding</keyword>
<dbReference type="GO" id="GO:0006289">
    <property type="term" value="P:nucleotide-excision repair"/>
    <property type="evidence" value="ECO:0007669"/>
    <property type="project" value="InterPro"/>
</dbReference>
<comment type="subcellular location">
    <subcellularLocation>
        <location evidence="3">Membrane</location>
        <topology evidence="3">Multi-pass membrane protein</topology>
    </subcellularLocation>
    <subcellularLocation>
        <location evidence="2">Nucleus</location>
    </subcellularLocation>
</comment>
<dbReference type="GO" id="GO:0043139">
    <property type="term" value="F:5'-3' DNA helicase activity"/>
    <property type="evidence" value="ECO:0007669"/>
    <property type="project" value="UniProtKB-EC"/>
</dbReference>
<dbReference type="InterPro" id="IPR001945">
    <property type="entry name" value="RAD3/XPD"/>
</dbReference>
<evidence type="ECO:0000256" key="9">
    <source>
        <dbReference type="ARBA" id="ARBA00022723"/>
    </source>
</evidence>
<keyword evidence="11" id="KW-0547">Nucleotide-binding</keyword>
<evidence type="ECO:0000256" key="22">
    <source>
        <dbReference type="ARBA" id="ARBA00023204"/>
    </source>
</evidence>
<dbReference type="Pfam" id="PF02949">
    <property type="entry name" value="7tm_6"/>
    <property type="match status" value="1"/>
</dbReference>
<dbReference type="InterPro" id="IPR013020">
    <property type="entry name" value="Rad3/Chl1-like"/>
</dbReference>
<dbReference type="GO" id="GO:0051539">
    <property type="term" value="F:4 iron, 4 sulfur cluster binding"/>
    <property type="evidence" value="ECO:0007669"/>
    <property type="project" value="UniProtKB-KW"/>
</dbReference>
<proteinExistence type="inferred from homology"/>
<keyword evidence="21" id="KW-0675">Receptor</keyword>
<feature type="domain" description="Helicase ATP-binding" evidence="34">
    <location>
        <begin position="124"/>
        <end position="401"/>
    </location>
</feature>
<keyword evidence="17" id="KW-0408">Iron</keyword>
<dbReference type="FunFam" id="3.40.50.300:FF:000128">
    <property type="entry name" value="Putative DNA repair helicase RAD3"/>
    <property type="match status" value="1"/>
</dbReference>
<dbReference type="GO" id="GO:0005634">
    <property type="term" value="C:nucleus"/>
    <property type="evidence" value="ECO:0007669"/>
    <property type="project" value="UniProtKB-SubCell"/>
</dbReference>
<feature type="coiled-coil region" evidence="33">
    <location>
        <begin position="372"/>
        <end position="399"/>
    </location>
</feature>
<keyword evidence="33" id="KW-0175">Coiled coil</keyword>
<sequence length="874" mass="99816">MFQKISKMWNNLKKKEKGSFVVNTSSAARSGTAMERQCMQPEDIGQLGATRPNCMRRRYQTWPSNSLRVASTQKLGWSRQAEDSKTGDEIFWALYNLHWYECKPDVRKTINMMIRQARRPMNIDYHGRTKMNLSNFMQYAYMCELKKGLDAKGHCLLEMPSGTGKTVTLLALIVAYMVENPLELTKLIYCSRTIPEIEKVIEELRKLFDYYESVGKKLDFLGLVLSSRKNLCIHPQVSKEREGKIVDGRCQSLTASYVRERAAANRDVPVCSYYENFDAKGREAALPRGVFSLDDLKEYGKRHTYCPYFYARHAVGFAQIVVYSYHYLLDPKIAEVVSKEMAKSSAVIFDEAHNIDNVCIDSMSVKLTRKIIDKSTANIQVLENTIAKSKEQNANKLKDEYYKLVQGLRDAHKARETDVVLSNPVLPDQILKEVVPGNIRTADHFVGFLRRFLEYIKTRLRSQHVVHESPAAFLKDIASKVCIERKPLRFCAERLASLLRTLEIADQTDFSPLILITHLATLVSTYTKGFTIIIEPFEDNKPTVPNPILHFSCLDASIAVKPIFDRFQTVVITSGTLSPLDMFPKILNFQPAVCQSFTMTLARPCLLPMIVAKGSDQVAMTSRFESREDVAVVRNYGQLLVEICTVVPDGVVCFFTSYMYLESVVASWYDQGVIDNLQRKKLLFIETQDAAETSLALFNYIKACESGRGAVLLSVARGKVSEGVDFDHHLGRAVLMFGIPYVYTQSRILRARLDYLRDQFQIREADFLTFDAMRHAAQCVGRAIRGKTDYGIMVFADKRFGRIDKRSKLPKWIQEHLSDYLCNLSTEEAIQITKKWLRQMAQPFSREDQLGTSLLTLEQLEAKKDIFETMAQQK</sequence>
<evidence type="ECO:0000256" key="7">
    <source>
        <dbReference type="ARBA" id="ARBA00022606"/>
    </source>
</evidence>
<evidence type="ECO:0000256" key="21">
    <source>
        <dbReference type="ARBA" id="ARBA00023170"/>
    </source>
</evidence>
<keyword evidence="20" id="KW-0472">Membrane</keyword>
<evidence type="ECO:0000256" key="3">
    <source>
        <dbReference type="ARBA" id="ARBA00004141"/>
    </source>
</evidence>
<dbReference type="GO" id="GO:0007165">
    <property type="term" value="P:signal transduction"/>
    <property type="evidence" value="ECO:0007669"/>
    <property type="project" value="UniProtKB-KW"/>
</dbReference>
<dbReference type="Gene3D" id="3.40.50.300">
    <property type="entry name" value="P-loop containing nucleotide triphosphate hydrolases"/>
    <property type="match status" value="2"/>
</dbReference>
<evidence type="ECO:0000256" key="2">
    <source>
        <dbReference type="ARBA" id="ARBA00004123"/>
    </source>
</evidence>
<keyword evidence="23" id="KW-0807">Transducer</keyword>
<accession>A0A6H5HFV2</accession>
<evidence type="ECO:0000256" key="4">
    <source>
        <dbReference type="ARBA" id="ARBA00009146"/>
    </source>
</evidence>
<evidence type="ECO:0000256" key="11">
    <source>
        <dbReference type="ARBA" id="ARBA00022741"/>
    </source>
</evidence>
<name>A0A6H5HFV2_9HEMI</name>
<keyword evidence="7" id="KW-0716">Sensory transduction</keyword>
<evidence type="ECO:0000313" key="36">
    <source>
        <dbReference type="Proteomes" id="UP000479000"/>
    </source>
</evidence>
<evidence type="ECO:0000256" key="31">
    <source>
        <dbReference type="ARBA" id="ARBA00081188"/>
    </source>
</evidence>
<evidence type="ECO:0000256" key="5">
    <source>
        <dbReference type="ARBA" id="ARBA00014344"/>
    </source>
</evidence>
<organism evidence="35 36">
    <name type="scientific">Nesidiocoris tenuis</name>
    <dbReference type="NCBI Taxonomy" id="355587"/>
    <lineage>
        <taxon>Eukaryota</taxon>
        <taxon>Metazoa</taxon>
        <taxon>Ecdysozoa</taxon>
        <taxon>Arthropoda</taxon>
        <taxon>Hexapoda</taxon>
        <taxon>Insecta</taxon>
        <taxon>Pterygota</taxon>
        <taxon>Neoptera</taxon>
        <taxon>Paraneoptera</taxon>
        <taxon>Hemiptera</taxon>
        <taxon>Heteroptera</taxon>
        <taxon>Panheteroptera</taxon>
        <taxon>Cimicomorpha</taxon>
        <taxon>Miridae</taxon>
        <taxon>Dicyphina</taxon>
        <taxon>Nesidiocoris</taxon>
    </lineage>
</organism>
<keyword evidence="22" id="KW-0234">DNA repair</keyword>
<dbReference type="InterPro" id="IPR002464">
    <property type="entry name" value="DNA/RNA_helicase_DEAH_CS"/>
</dbReference>
<keyword evidence="6" id="KW-0004">4Fe-4S</keyword>
<dbReference type="FunFam" id="3.40.50.300:FF:000135">
    <property type="entry name" value="DNA repair helicase RAD3, putative"/>
    <property type="match status" value="1"/>
</dbReference>
<comment type="cofactor">
    <cofactor evidence="1">
        <name>[4Fe-4S] cluster</name>
        <dbReference type="ChEBI" id="CHEBI:49883"/>
    </cofactor>
</comment>
<keyword evidence="12" id="KW-0227">DNA damage</keyword>
<dbReference type="GO" id="GO:0016020">
    <property type="term" value="C:membrane"/>
    <property type="evidence" value="ECO:0007669"/>
    <property type="project" value="UniProtKB-SubCell"/>
</dbReference>
<evidence type="ECO:0000256" key="20">
    <source>
        <dbReference type="ARBA" id="ARBA00023136"/>
    </source>
</evidence>
<dbReference type="PROSITE" id="PS00690">
    <property type="entry name" value="DEAH_ATP_HELICASE"/>
    <property type="match status" value="1"/>
</dbReference>
<dbReference type="GO" id="GO:0045951">
    <property type="term" value="P:positive regulation of mitotic recombination"/>
    <property type="evidence" value="ECO:0007669"/>
    <property type="project" value="TreeGrafter"/>
</dbReference>
<evidence type="ECO:0000256" key="1">
    <source>
        <dbReference type="ARBA" id="ARBA00001966"/>
    </source>
</evidence>
<dbReference type="InterPro" id="IPR006554">
    <property type="entry name" value="Helicase-like_DEXD_c2"/>
</dbReference>
<dbReference type="InterPro" id="IPR010643">
    <property type="entry name" value="HBB"/>
</dbReference>
<keyword evidence="10" id="KW-0552">Olfaction</keyword>
<keyword evidence="13" id="KW-0378">Hydrolase</keyword>
<dbReference type="PRINTS" id="PR00852">
    <property type="entry name" value="XRODRMPGMNTD"/>
</dbReference>
<evidence type="ECO:0000256" key="24">
    <source>
        <dbReference type="ARBA" id="ARBA00023235"/>
    </source>
</evidence>
<dbReference type="FunFam" id="3.40.50.300:FF:000381">
    <property type="entry name" value="TFIIH basal transcription factor complex helicase subunit"/>
    <property type="match status" value="1"/>
</dbReference>
<dbReference type="GO" id="GO:0016818">
    <property type="term" value="F:hydrolase activity, acting on acid anhydrides, in phosphorus-containing anhydrides"/>
    <property type="evidence" value="ECO:0007669"/>
    <property type="project" value="InterPro"/>
</dbReference>
<keyword evidence="15" id="KW-0067">ATP-binding</keyword>
<keyword evidence="36" id="KW-1185">Reference proteome</keyword>
<dbReference type="InterPro" id="IPR010614">
    <property type="entry name" value="RAD3-like_helicase_DEAD"/>
</dbReference>
<keyword evidence="18" id="KW-0411">Iron-sulfur</keyword>
<protein>
    <recommendedName>
        <fullName evidence="5">General transcription and DNA repair factor IIH helicase subunit XPD</fullName>
        <ecNumber evidence="26">5.6.2.3</ecNumber>
    </recommendedName>
    <alternativeName>
        <fullName evidence="29">CXPD</fullName>
    </alternativeName>
    <alternativeName>
        <fullName evidence="30">DNA 5'-3' helicase XPD</fullName>
    </alternativeName>
    <alternativeName>
        <fullName evidence="28">DNA excision repair protein ERCC-2</fullName>
    </alternativeName>
    <alternativeName>
        <fullName evidence="31">DNA repair protein complementing XP-D cells</fullName>
    </alternativeName>
    <alternativeName>
        <fullName evidence="32">Xeroderma pigmentosum group D-complementing protein</fullName>
    </alternativeName>
</protein>
<dbReference type="GO" id="GO:0005549">
    <property type="term" value="F:odorant binding"/>
    <property type="evidence" value="ECO:0007669"/>
    <property type="project" value="InterPro"/>
</dbReference>